<protein>
    <recommendedName>
        <fullName evidence="3">Division initiation protein</fullName>
    </recommendedName>
</protein>
<organism evidence="2">
    <name type="scientific">metagenome</name>
    <dbReference type="NCBI Taxonomy" id="256318"/>
    <lineage>
        <taxon>unclassified sequences</taxon>
        <taxon>metagenomes</taxon>
    </lineage>
</organism>
<dbReference type="InterPro" id="IPR010273">
    <property type="entry name" value="DUF881"/>
</dbReference>
<gene>
    <name evidence="2" type="ORF">NOCA270090</name>
</gene>
<evidence type="ECO:0000256" key="1">
    <source>
        <dbReference type="SAM" id="Coils"/>
    </source>
</evidence>
<name>A0A2P2CGI9_9ZZZZ</name>
<evidence type="ECO:0008006" key="3">
    <source>
        <dbReference type="Google" id="ProtNLM"/>
    </source>
</evidence>
<evidence type="ECO:0000313" key="2">
    <source>
        <dbReference type="EMBL" id="CUR60122.1"/>
    </source>
</evidence>
<proteinExistence type="predicted"/>
<dbReference type="AlphaFoldDB" id="A0A2P2CGI9"/>
<dbReference type="Gene3D" id="3.30.70.1880">
    <property type="entry name" value="Protein of unknown function DUF881"/>
    <property type="match status" value="1"/>
</dbReference>
<dbReference type="GO" id="GO:0005886">
    <property type="term" value="C:plasma membrane"/>
    <property type="evidence" value="ECO:0007669"/>
    <property type="project" value="TreeGrafter"/>
</dbReference>
<sequence length="241" mass="25546">MPEHERPTRSWRAVSKRSRAQIIVAILLAALGFAAVTQVRSNGEDDTYAGRREQDLIDLLNGLAGASERSQSEIARLERARNDLLSSTRRRDAALEQARTEADTLNILAGLVPVTGPGIRVTIDDPDSNVGIDILLDTVQELRTAGAEAMSFNGEVRVVAQTAFEDGVGGVVVDGVQLSPPYVIDVIGEPNALSGAITFRQGPEADVEESGGSVTIKTLDSLDIKVVRDGVGADFAQPSGS</sequence>
<dbReference type="PANTHER" id="PTHR37313">
    <property type="entry name" value="UPF0749 PROTEIN RV1825"/>
    <property type="match status" value="1"/>
</dbReference>
<keyword evidence="1" id="KW-0175">Coiled coil</keyword>
<feature type="coiled-coil region" evidence="1">
    <location>
        <begin position="67"/>
        <end position="97"/>
    </location>
</feature>
<accession>A0A2P2CGI9</accession>
<dbReference type="Pfam" id="PF05949">
    <property type="entry name" value="DUF881"/>
    <property type="match status" value="1"/>
</dbReference>
<dbReference type="EMBL" id="CZKA01000067">
    <property type="protein sequence ID" value="CUR60122.1"/>
    <property type="molecule type" value="Genomic_DNA"/>
</dbReference>
<dbReference type="PANTHER" id="PTHR37313:SF2">
    <property type="entry name" value="UPF0749 PROTEIN YLXX"/>
    <property type="match status" value="1"/>
</dbReference>
<reference evidence="2" key="1">
    <citation type="submission" date="2015-08" db="EMBL/GenBank/DDBJ databases">
        <authorList>
            <person name="Babu N.S."/>
            <person name="Beckwith C.J."/>
            <person name="Beseler K.G."/>
            <person name="Brison A."/>
            <person name="Carone J.V."/>
            <person name="Caskin T.P."/>
            <person name="Diamond M."/>
            <person name="Durham M.E."/>
            <person name="Foxe J.M."/>
            <person name="Go M."/>
            <person name="Henderson B.A."/>
            <person name="Jones I.B."/>
            <person name="McGettigan J.A."/>
            <person name="Micheletti S.J."/>
            <person name="Nasrallah M.E."/>
            <person name="Ortiz D."/>
            <person name="Piller C.R."/>
            <person name="Privatt S.R."/>
            <person name="Schneider S.L."/>
            <person name="Sharp S."/>
            <person name="Smith T.C."/>
            <person name="Stanton J.D."/>
            <person name="Ullery H.E."/>
            <person name="Wilson R.J."/>
            <person name="Serrano M.G."/>
            <person name="Buck G."/>
            <person name="Lee V."/>
            <person name="Wang Y."/>
            <person name="Carvalho R."/>
            <person name="Voegtly L."/>
            <person name="Shi R."/>
            <person name="Duckworth R."/>
            <person name="Johnson A."/>
            <person name="Loviza R."/>
            <person name="Walstead R."/>
            <person name="Shah Z."/>
            <person name="Kiflezghi M."/>
            <person name="Wade K."/>
            <person name="Ball S.L."/>
            <person name="Bradley K.W."/>
            <person name="Asai D.J."/>
            <person name="Bowman C.A."/>
            <person name="Russell D.A."/>
            <person name="Pope W.H."/>
            <person name="Jacobs-Sera D."/>
            <person name="Hendrix R.W."/>
            <person name="Hatfull G.F."/>
        </authorList>
    </citation>
    <scope>NUCLEOTIDE SEQUENCE</scope>
</reference>